<dbReference type="InterPro" id="IPR059179">
    <property type="entry name" value="MLKL-like_MCAfunc"/>
</dbReference>
<dbReference type="InterPro" id="IPR000719">
    <property type="entry name" value="Prot_kinase_dom"/>
</dbReference>
<keyword evidence="3" id="KW-1185">Reference proteome</keyword>
<dbReference type="SUPFAM" id="SSF56112">
    <property type="entry name" value="Protein kinase-like (PK-like)"/>
    <property type="match status" value="1"/>
</dbReference>
<evidence type="ECO:0000313" key="3">
    <source>
        <dbReference type="Proteomes" id="UP001213000"/>
    </source>
</evidence>
<evidence type="ECO:0000313" key="2">
    <source>
        <dbReference type="EMBL" id="KAJ3569325.1"/>
    </source>
</evidence>
<dbReference type="GO" id="GO:0005524">
    <property type="term" value="F:ATP binding"/>
    <property type="evidence" value="ECO:0007669"/>
    <property type="project" value="InterPro"/>
</dbReference>
<dbReference type="CDD" id="cd21037">
    <property type="entry name" value="MLKL_NTD"/>
    <property type="match status" value="1"/>
</dbReference>
<dbReference type="Gene3D" id="1.10.510.10">
    <property type="entry name" value="Transferase(Phosphotransferase) domain 1"/>
    <property type="match status" value="1"/>
</dbReference>
<dbReference type="Proteomes" id="UP001213000">
    <property type="component" value="Unassembled WGS sequence"/>
</dbReference>
<protein>
    <recommendedName>
        <fullName evidence="1">Protein kinase domain-containing protein</fullName>
    </recommendedName>
</protein>
<reference evidence="2" key="1">
    <citation type="submission" date="2022-07" db="EMBL/GenBank/DDBJ databases">
        <title>Genome Sequence of Leucocoprinus birnbaumii.</title>
        <authorList>
            <person name="Buettner E."/>
        </authorList>
    </citation>
    <scope>NUCLEOTIDE SEQUENCE</scope>
    <source>
        <strain evidence="2">VT141</strain>
    </source>
</reference>
<dbReference type="InterPro" id="IPR001245">
    <property type="entry name" value="Ser-Thr/Tyr_kinase_cat_dom"/>
</dbReference>
<dbReference type="PANTHER" id="PTHR44329">
    <property type="entry name" value="SERINE/THREONINE-PROTEIN KINASE TNNI3K-RELATED"/>
    <property type="match status" value="1"/>
</dbReference>
<dbReference type="EMBL" id="JANIEX010000295">
    <property type="protein sequence ID" value="KAJ3569325.1"/>
    <property type="molecule type" value="Genomic_DNA"/>
</dbReference>
<dbReference type="Pfam" id="PF07714">
    <property type="entry name" value="PK_Tyr_Ser-Thr"/>
    <property type="match status" value="1"/>
</dbReference>
<accession>A0AAD5VUV2</accession>
<dbReference type="AlphaFoldDB" id="A0AAD5VUV2"/>
<proteinExistence type="predicted"/>
<sequence>MLLSDPLKRLDRAFREVLHVALKLQDHKWYTRLTADDDILREIDQCNQDLNDCTFTYSLSVQHRILNSFKQLQTPRIHIPDLPSGDLDETRSTSSLGSFSGITNFGSSISLDESDHSNLSAEQLKSTILRLQAEQKRRDRERDLEDLKHRAKKAVRSRTWPSAQSDLVIPRSTRGEQAVKRVSDEVPLSDILLMHTVGQGPLSRVYKAIWNEKVVAVKIYANNLSVMTGNSSTIQDIVQNEFRIWKKLDHPNILPFHYRGSSSDSPVDKPVYFAMSPFMSHGNVSAYLSQMKWNYNRIPGRPKGLDERRMFLDTAKGMKYLHDHMILHGNLKGANVLVDDNWRCLVSDFKYSKDLKDTDDTGGDIHYDIRWQAPEVLRTKSDLRESVDIYAYAVFCTEVLNSGEIPWPNWSDEDIKNCVLQNGRPGFPPDFADELGVRNIIEKSWAKYPDMRPRFKDIIRDLEDVGRTRLPLSSLGIYGIDAVGFNSTFS</sequence>
<feature type="domain" description="Protein kinase" evidence="1">
    <location>
        <begin position="191"/>
        <end position="470"/>
    </location>
</feature>
<dbReference type="PROSITE" id="PS50011">
    <property type="entry name" value="PROTEIN_KINASE_DOM"/>
    <property type="match status" value="1"/>
</dbReference>
<dbReference type="InterPro" id="IPR051681">
    <property type="entry name" value="Ser/Thr_Kinases-Pseudokinases"/>
</dbReference>
<comment type="caution">
    <text evidence="2">The sequence shown here is derived from an EMBL/GenBank/DDBJ whole genome shotgun (WGS) entry which is preliminary data.</text>
</comment>
<name>A0AAD5VUV2_9AGAR</name>
<organism evidence="2 3">
    <name type="scientific">Leucocoprinus birnbaumii</name>
    <dbReference type="NCBI Taxonomy" id="56174"/>
    <lineage>
        <taxon>Eukaryota</taxon>
        <taxon>Fungi</taxon>
        <taxon>Dikarya</taxon>
        <taxon>Basidiomycota</taxon>
        <taxon>Agaricomycotina</taxon>
        <taxon>Agaricomycetes</taxon>
        <taxon>Agaricomycetidae</taxon>
        <taxon>Agaricales</taxon>
        <taxon>Agaricineae</taxon>
        <taxon>Agaricaceae</taxon>
        <taxon>Leucocoprinus</taxon>
    </lineage>
</organism>
<dbReference type="GO" id="GO:0004674">
    <property type="term" value="F:protein serine/threonine kinase activity"/>
    <property type="evidence" value="ECO:0007669"/>
    <property type="project" value="TreeGrafter"/>
</dbReference>
<evidence type="ECO:0000259" key="1">
    <source>
        <dbReference type="PROSITE" id="PS50011"/>
    </source>
</evidence>
<gene>
    <name evidence="2" type="ORF">NP233_g5123</name>
</gene>
<dbReference type="InterPro" id="IPR011009">
    <property type="entry name" value="Kinase-like_dom_sf"/>
</dbReference>